<reference evidence="1" key="1">
    <citation type="submission" date="2023-01" db="EMBL/GenBank/DDBJ databases">
        <title>Genome assembly of the deep-sea coral Lophelia pertusa.</title>
        <authorList>
            <person name="Herrera S."/>
            <person name="Cordes E."/>
        </authorList>
    </citation>
    <scope>NUCLEOTIDE SEQUENCE</scope>
    <source>
        <strain evidence="1">USNM1676648</strain>
        <tissue evidence="1">Polyp</tissue>
    </source>
</reference>
<name>A0A9X0A0C1_9CNID</name>
<dbReference type="Proteomes" id="UP001163046">
    <property type="component" value="Unassembled WGS sequence"/>
</dbReference>
<proteinExistence type="predicted"/>
<evidence type="ECO:0000313" key="1">
    <source>
        <dbReference type="EMBL" id="KAJ7390785.1"/>
    </source>
</evidence>
<evidence type="ECO:0000313" key="2">
    <source>
        <dbReference type="Proteomes" id="UP001163046"/>
    </source>
</evidence>
<dbReference type="Gene3D" id="2.130.10.120">
    <property type="entry name" value="Prolyl oligopeptidase, N-terminal domain"/>
    <property type="match status" value="1"/>
</dbReference>
<sequence>MAYIYYLSNPPKDFFLPLYRRRKILEDGSYGDPETILDQNELKERYSHVDIQGLKCLPRKSTLLSCWTKSGEGTHSLYITEAHEGMINFVDAIPKVVNFEWGSDDLTMYYNQALIDNPIDQMLSSCTKTCQSVLSDVVLQEEER</sequence>
<dbReference type="EMBL" id="MU825411">
    <property type="protein sequence ID" value="KAJ7390785.1"/>
    <property type="molecule type" value="Genomic_DNA"/>
</dbReference>
<protein>
    <submittedName>
        <fullName evidence="1">Uncharacterized protein</fullName>
    </submittedName>
</protein>
<comment type="caution">
    <text evidence="1">The sequence shown here is derived from an EMBL/GenBank/DDBJ whole genome shotgun (WGS) entry which is preliminary data.</text>
</comment>
<dbReference type="AlphaFoldDB" id="A0A9X0A0C1"/>
<organism evidence="1 2">
    <name type="scientific">Desmophyllum pertusum</name>
    <dbReference type="NCBI Taxonomy" id="174260"/>
    <lineage>
        <taxon>Eukaryota</taxon>
        <taxon>Metazoa</taxon>
        <taxon>Cnidaria</taxon>
        <taxon>Anthozoa</taxon>
        <taxon>Hexacorallia</taxon>
        <taxon>Scleractinia</taxon>
        <taxon>Caryophylliina</taxon>
        <taxon>Caryophylliidae</taxon>
        <taxon>Desmophyllum</taxon>
    </lineage>
</organism>
<keyword evidence="2" id="KW-1185">Reference proteome</keyword>
<dbReference type="OrthoDB" id="248387at2759"/>
<gene>
    <name evidence="1" type="ORF">OS493_022343</name>
</gene>
<accession>A0A9X0A0C1</accession>